<gene>
    <name evidence="2" type="ORF">NZ35_28945</name>
</gene>
<dbReference type="Pfam" id="PF24693">
    <property type="entry name" value="DUF7660"/>
    <property type="match status" value="1"/>
</dbReference>
<feature type="domain" description="DUF7660" evidence="1">
    <location>
        <begin position="18"/>
        <end position="100"/>
    </location>
</feature>
<proteinExistence type="predicted"/>
<dbReference type="PATRIC" id="fig|587753.9.peg.5625"/>
<sequence>MTMSVDLDELLERVTDEQSFIEFVAALGADFSRERALEKATPSSAYQAGALGWENGSVDTFLDAAAAWAMATSRNAQADAAVSNVWQRCAEILLAGKFYE</sequence>
<protein>
    <recommendedName>
        <fullName evidence="1">DUF7660 domain-containing protein</fullName>
    </recommendedName>
</protein>
<dbReference type="InterPro" id="IPR056077">
    <property type="entry name" value="DUF7660"/>
</dbReference>
<comment type="caution">
    <text evidence="2">The sequence shown here is derived from an EMBL/GenBank/DDBJ whole genome shotgun (WGS) entry which is preliminary data.</text>
</comment>
<evidence type="ECO:0000259" key="1">
    <source>
        <dbReference type="Pfam" id="PF24693"/>
    </source>
</evidence>
<dbReference type="AlphaFoldDB" id="A0A0A6D3X4"/>
<dbReference type="Proteomes" id="UP000030564">
    <property type="component" value="Unassembled WGS sequence"/>
</dbReference>
<evidence type="ECO:0000313" key="2">
    <source>
        <dbReference type="EMBL" id="KHA69815.1"/>
    </source>
</evidence>
<dbReference type="OrthoDB" id="2628285at2"/>
<name>A0A0A6D3X4_9PSED</name>
<evidence type="ECO:0000313" key="3">
    <source>
        <dbReference type="Proteomes" id="UP000030564"/>
    </source>
</evidence>
<organism evidence="2 3">
    <name type="scientific">Pseudomonas chlororaphis</name>
    <dbReference type="NCBI Taxonomy" id="587753"/>
    <lineage>
        <taxon>Bacteria</taxon>
        <taxon>Pseudomonadati</taxon>
        <taxon>Pseudomonadota</taxon>
        <taxon>Gammaproteobacteria</taxon>
        <taxon>Pseudomonadales</taxon>
        <taxon>Pseudomonadaceae</taxon>
        <taxon>Pseudomonas</taxon>
    </lineage>
</organism>
<accession>A0A0A6D3X4</accession>
<reference evidence="2 3" key="1">
    <citation type="submission" date="2014-10" db="EMBL/GenBank/DDBJ databases">
        <title>Draft genome sequence of Pseudomonas chlororaphis EA105.</title>
        <authorList>
            <person name="McCully L.M."/>
            <person name="Bitzer A.S."/>
            <person name="Spence C."/>
            <person name="Bais H."/>
            <person name="Silby M.W."/>
        </authorList>
    </citation>
    <scope>NUCLEOTIDE SEQUENCE [LARGE SCALE GENOMIC DNA]</scope>
    <source>
        <strain evidence="2 3">EA105</strain>
    </source>
</reference>
<dbReference type="EMBL" id="JSFK01000066">
    <property type="protein sequence ID" value="KHA69815.1"/>
    <property type="molecule type" value="Genomic_DNA"/>
</dbReference>